<keyword evidence="2" id="KW-0472">Membrane</keyword>
<dbReference type="RefSeq" id="WP_007616752.1">
    <property type="nucleotide sequence ID" value="NZ_BANX01000002.1"/>
</dbReference>
<dbReference type="AlphaFoldDB" id="M0QDU3"/>
<evidence type="ECO:0000256" key="2">
    <source>
        <dbReference type="SAM" id="Phobius"/>
    </source>
</evidence>
<feature type="compositionally biased region" description="Basic and acidic residues" evidence="1">
    <location>
        <begin position="386"/>
        <end position="402"/>
    </location>
</feature>
<keyword evidence="2" id="KW-1133">Transmembrane helix</keyword>
<feature type="transmembrane region" description="Helical" evidence="2">
    <location>
        <begin position="345"/>
        <end position="363"/>
    </location>
</feature>
<keyword evidence="2" id="KW-0812">Transmembrane</keyword>
<name>M0QDU3_9ACTN</name>
<organism evidence="3 4">
    <name type="scientific">Gordonia soli NBRC 108243</name>
    <dbReference type="NCBI Taxonomy" id="1223545"/>
    <lineage>
        <taxon>Bacteria</taxon>
        <taxon>Bacillati</taxon>
        <taxon>Actinomycetota</taxon>
        <taxon>Actinomycetes</taxon>
        <taxon>Mycobacteriales</taxon>
        <taxon>Gordoniaceae</taxon>
        <taxon>Gordonia</taxon>
    </lineage>
</organism>
<evidence type="ECO:0000256" key="1">
    <source>
        <dbReference type="SAM" id="MobiDB-lite"/>
    </source>
</evidence>
<feature type="transmembrane region" description="Helical" evidence="2">
    <location>
        <begin position="223"/>
        <end position="245"/>
    </location>
</feature>
<dbReference type="eggNOG" id="COG5502">
    <property type="taxonomic scope" value="Bacteria"/>
</dbReference>
<feature type="region of interest" description="Disordered" evidence="1">
    <location>
        <begin position="382"/>
        <end position="402"/>
    </location>
</feature>
<feature type="transmembrane region" description="Helical" evidence="2">
    <location>
        <begin position="257"/>
        <end position="276"/>
    </location>
</feature>
<sequence length="402" mass="43160">MPIHETDQPDPTDSSAPAVADAAEQSAPGPTAADTYTDTFAVRIIADPGPPTTSVERIRDRLTDRLSAEAGVSSLGVVSEPLTLGPDGALLVPELVERTRDDSSAVVVVTEFPRMQNGRGLVLEVDHRTSTVLVSLPALGLDLARQLASVIVAGVRRLRDPTAPSSVRGSSWRSGDDGPDGHPVGGSSTSANERHTEFLTSDRILGRVRMVAGMVRGNRPWRLIPTLTGLMAAAAATASFGVFYSSIWSMANALSPFRLAVLSALSMTVMTVWLIANNRLWERRGALPRLRARLYNAATASTVLLNAVFLYAGLFIGTLAASFAVIDDGYLAQQLSIDSAGVKNYVMLAWLATTMGMVAGAVGSSADSYEDILHATYGYRERARRRREEERQRDIEAAREPR</sequence>
<dbReference type="STRING" id="1223545.GS4_02_01970"/>
<feature type="transmembrane region" description="Helical" evidence="2">
    <location>
        <begin position="297"/>
        <end position="325"/>
    </location>
</feature>
<feature type="compositionally biased region" description="Polar residues" evidence="1">
    <location>
        <begin position="163"/>
        <end position="173"/>
    </location>
</feature>
<accession>M0QDU3</accession>
<protein>
    <recommendedName>
        <fullName evidence="5">DUF2267 domain-containing protein</fullName>
    </recommendedName>
</protein>
<reference evidence="3 4" key="1">
    <citation type="submission" date="2013-01" db="EMBL/GenBank/DDBJ databases">
        <title>Whole genome shotgun sequence of Gordonia soli NBRC 108243.</title>
        <authorList>
            <person name="Isaki-Nakamura S."/>
            <person name="Hosoyama A."/>
            <person name="Tsuchikane K."/>
            <person name="Ando Y."/>
            <person name="Baba S."/>
            <person name="Ohji S."/>
            <person name="Hamada M."/>
            <person name="Tamura T."/>
            <person name="Yamazoe A."/>
            <person name="Yamazaki S."/>
            <person name="Fujita N."/>
        </authorList>
    </citation>
    <scope>NUCLEOTIDE SEQUENCE [LARGE SCALE GENOMIC DNA]</scope>
    <source>
        <strain evidence="3 4">NBRC 108243</strain>
    </source>
</reference>
<feature type="region of interest" description="Disordered" evidence="1">
    <location>
        <begin position="1"/>
        <end position="34"/>
    </location>
</feature>
<dbReference type="Proteomes" id="UP000011666">
    <property type="component" value="Unassembled WGS sequence"/>
</dbReference>
<evidence type="ECO:0008006" key="5">
    <source>
        <dbReference type="Google" id="ProtNLM"/>
    </source>
</evidence>
<dbReference type="EMBL" id="BANX01000002">
    <property type="protein sequence ID" value="GAC66486.1"/>
    <property type="molecule type" value="Genomic_DNA"/>
</dbReference>
<comment type="caution">
    <text evidence="3">The sequence shown here is derived from an EMBL/GenBank/DDBJ whole genome shotgun (WGS) entry which is preliminary data.</text>
</comment>
<feature type="region of interest" description="Disordered" evidence="1">
    <location>
        <begin position="161"/>
        <end position="193"/>
    </location>
</feature>
<evidence type="ECO:0000313" key="3">
    <source>
        <dbReference type="EMBL" id="GAC66486.1"/>
    </source>
</evidence>
<keyword evidence="4" id="KW-1185">Reference proteome</keyword>
<gene>
    <name evidence="3" type="ORF">GS4_02_01970</name>
</gene>
<proteinExistence type="predicted"/>
<evidence type="ECO:0000313" key="4">
    <source>
        <dbReference type="Proteomes" id="UP000011666"/>
    </source>
</evidence>